<dbReference type="GO" id="GO:0046872">
    <property type="term" value="F:metal ion binding"/>
    <property type="evidence" value="ECO:0007669"/>
    <property type="project" value="InterPro"/>
</dbReference>
<reference evidence="3 4" key="1">
    <citation type="journal article" date="2020" name="Cell Host Microbe">
        <title>Functional and Genomic Variation between Human-Derived Isolates of Lachnospiraceae Reveals Inter- and Intra-Species Diversity.</title>
        <authorList>
            <person name="Sorbara M.T."/>
            <person name="Littmann E.R."/>
            <person name="Fontana E."/>
            <person name="Moody T.U."/>
            <person name="Kohout C.E."/>
            <person name="Gjonbalaj M."/>
            <person name="Eaton V."/>
            <person name="Seok R."/>
            <person name="Leiner I.M."/>
            <person name="Pamer E.G."/>
        </authorList>
    </citation>
    <scope>NUCLEOTIDE SEQUENCE [LARGE SCALE GENOMIC DNA]</scope>
    <source>
        <strain evidence="3 4">MSK.1.17</strain>
    </source>
</reference>
<organism evidence="2 5">
    <name type="scientific">Enterocloster aldenensis</name>
    <dbReference type="NCBI Taxonomy" id="358742"/>
    <lineage>
        <taxon>Bacteria</taxon>
        <taxon>Bacillati</taxon>
        <taxon>Bacillota</taxon>
        <taxon>Clostridia</taxon>
        <taxon>Lachnospirales</taxon>
        <taxon>Lachnospiraceae</taxon>
        <taxon>Enterocloster</taxon>
    </lineage>
</organism>
<evidence type="ECO:0000313" key="5">
    <source>
        <dbReference type="Proteomes" id="UP001299608"/>
    </source>
</evidence>
<proteinExistence type="predicted"/>
<sequence>MVSLPGTGETISGFTVTELGFIHMLGARTVEFYHALSGARLLFIQNDDPELGFNLIYRTPQFDETDTNHILEHLLLSSCRKYPSRDIFFDMDSKSYSTFMNGLTDNTYTCYPICTLSQEQLIKLVDVYLCCMEEPDALKEKNFFLREALRLELEGPDGPLSMQGTVLSEDWGHLTDIQENADSFTAKALYPGLPSSNLLGRLHLHYRELTFELVKEAFNRCYDYSNCLMVLYGDMDYRAVLEFLDREHLSHYTGAHRSLLSAMDQTPVPGKRSLTAESPAYSDSPREQASIIDYAIDLTGSSQEELIYWDLFTDILDSDTSPWHRCAREAGINNVMEVYLDLLLPAPSLRFRLRNGDEEQKETFYRTIQSALQEISANGVTPELYQAAMKENRLSDALTREGSHLGFNISEEIGRYWSQTGKTDYFQLYETASRRFAHDNSQSILKMLASRALAPVTSAVVVTSPCPGMAEELEEEKEQYLKETLASMSMDGRQRLCKDTAAFRQWNSMDWGNMDFLIHPKDLPSPAPGASFRKKEFGTMTSYTAPAGVDAVGSYQIYFDLSLIPREELKFLSLYQMLLTELDTGRYTVEQQKTLEQEYLHDCTFDELYLDSAAGADSRPMMTVFWYGLTADFGESLDFLLDIMGGGEYDDIPTILRILEKYLPDYDLSRADMASSLSFSLAEGYIRQECRFRNLLNSQDVYYFLKDVAKKLREEPESAKEITDTLRRIAAAILSGSRLTFMASANPDVLGDVEQEAIRQLGRLGREHDARLGREHDARQIYRSRPTANKDSCHTTQARYTAFILPPQKQKLAICVDAPAQETRMMGDFRGNPGFKGRHLPFLMACADKYLKPAIRYQGGAYDSGIDFYIPAGYFTLWSTADPEVGSTLELFSNTGKALMDISLTQQDLDGYILSAYAQALPPAGTLNNRMRYMRRAMAGIDTDQINLMIADIKNARLEHQAEASRIIHDLLEQGPIVTVGNERAIQRSAGCFDEIIAYRP</sequence>
<evidence type="ECO:0000259" key="1">
    <source>
        <dbReference type="SMART" id="SM01264"/>
    </source>
</evidence>
<keyword evidence="4" id="KW-1185">Reference proteome</keyword>
<dbReference type="AlphaFoldDB" id="A0AAW5BVP6"/>
<dbReference type="Gene3D" id="3.30.830.10">
    <property type="entry name" value="Metalloenzyme, LuxS/M16 peptidase-like"/>
    <property type="match status" value="4"/>
</dbReference>
<dbReference type="GO" id="GO:0006508">
    <property type="term" value="P:proteolysis"/>
    <property type="evidence" value="ECO:0007669"/>
    <property type="project" value="InterPro"/>
</dbReference>
<dbReference type="SUPFAM" id="SSF63411">
    <property type="entry name" value="LuxS/MPP-like metallohydrolase"/>
    <property type="match status" value="4"/>
</dbReference>
<dbReference type="EMBL" id="JAAITT010000038">
    <property type="protein sequence ID" value="NSJ51279.1"/>
    <property type="molecule type" value="Genomic_DNA"/>
</dbReference>
<name>A0AAW5BVP6_9FIRM</name>
<reference evidence="3" key="2">
    <citation type="submission" date="2020-02" db="EMBL/GenBank/DDBJ databases">
        <authorList>
            <person name="Littmann E."/>
            <person name="Sorbara M."/>
        </authorList>
    </citation>
    <scope>NUCLEOTIDE SEQUENCE</scope>
    <source>
        <strain evidence="3">MSK.1.17</strain>
    </source>
</reference>
<evidence type="ECO:0000313" key="3">
    <source>
        <dbReference type="EMBL" id="NSJ51279.1"/>
    </source>
</evidence>
<reference evidence="2" key="3">
    <citation type="submission" date="2022-01" db="EMBL/GenBank/DDBJ databases">
        <title>Collection of gut derived symbiotic bacterial strains cultured from healthy donors.</title>
        <authorList>
            <person name="Lin H."/>
            <person name="Kohout C."/>
            <person name="Waligurski E."/>
            <person name="Pamer E.G."/>
        </authorList>
    </citation>
    <scope>NUCLEOTIDE SEQUENCE</scope>
    <source>
        <strain evidence="2">DFI.6.55</strain>
    </source>
</reference>
<dbReference type="Pfam" id="PF08367">
    <property type="entry name" value="M16C_assoc"/>
    <property type="match status" value="1"/>
</dbReference>
<evidence type="ECO:0000313" key="4">
    <source>
        <dbReference type="Proteomes" id="UP000669239"/>
    </source>
</evidence>
<dbReference type="InterPro" id="IPR011249">
    <property type="entry name" value="Metalloenz_LuxS/M16"/>
</dbReference>
<dbReference type="Proteomes" id="UP000669239">
    <property type="component" value="Unassembled WGS sequence"/>
</dbReference>
<comment type="caution">
    <text evidence="2">The sequence shown here is derived from an EMBL/GenBank/DDBJ whole genome shotgun (WGS) entry which is preliminary data.</text>
</comment>
<dbReference type="SMART" id="SM01264">
    <property type="entry name" value="M16C_associated"/>
    <property type="match status" value="1"/>
</dbReference>
<dbReference type="PANTHER" id="PTHR43016:SF13">
    <property type="entry name" value="PRESEQUENCE PROTEASE, MITOCHONDRIAL"/>
    <property type="match status" value="1"/>
</dbReference>
<dbReference type="GeneID" id="97209164"/>
<evidence type="ECO:0000313" key="2">
    <source>
        <dbReference type="EMBL" id="MCG4746050.1"/>
    </source>
</evidence>
<accession>A0AAW5BVP6</accession>
<dbReference type="PANTHER" id="PTHR43016">
    <property type="entry name" value="PRESEQUENCE PROTEASE"/>
    <property type="match status" value="1"/>
</dbReference>
<dbReference type="RefSeq" id="WP_165641382.1">
    <property type="nucleotide sequence ID" value="NZ_BAABZL010000001.1"/>
</dbReference>
<feature type="domain" description="Peptidase M16C associated" evidence="1">
    <location>
        <begin position="463"/>
        <end position="708"/>
    </location>
</feature>
<dbReference type="InterPro" id="IPR013578">
    <property type="entry name" value="Peptidase_M16C_assoc"/>
</dbReference>
<dbReference type="Proteomes" id="UP001299608">
    <property type="component" value="Unassembled WGS sequence"/>
</dbReference>
<protein>
    <submittedName>
        <fullName evidence="2">Peptidase M16</fullName>
    </submittedName>
</protein>
<dbReference type="EMBL" id="JAKNGE010000012">
    <property type="protein sequence ID" value="MCG4746050.1"/>
    <property type="molecule type" value="Genomic_DNA"/>
</dbReference>
<gene>
    <name evidence="3" type="ORF">G5B36_21575</name>
    <name evidence="2" type="ORF">L0N08_11550</name>
</gene>